<organism evidence="5 6">
    <name type="scientific">Marinicrinis sediminis</name>
    <dbReference type="NCBI Taxonomy" id="1652465"/>
    <lineage>
        <taxon>Bacteria</taxon>
        <taxon>Bacillati</taxon>
        <taxon>Bacillota</taxon>
        <taxon>Bacilli</taxon>
        <taxon>Bacillales</taxon>
        <taxon>Paenibacillaceae</taxon>
    </lineage>
</organism>
<dbReference type="PANTHER" id="PTHR30435">
    <property type="entry name" value="FLAGELLAR PROTEIN"/>
    <property type="match status" value="1"/>
</dbReference>
<evidence type="ECO:0000313" key="5">
    <source>
        <dbReference type="EMBL" id="MFD2672046.1"/>
    </source>
</evidence>
<dbReference type="EMBL" id="JBHUMM010000023">
    <property type="protein sequence ID" value="MFD2672046.1"/>
    <property type="molecule type" value="Genomic_DNA"/>
</dbReference>
<dbReference type="Pfam" id="PF22692">
    <property type="entry name" value="LlgE_F_G_D1"/>
    <property type="match status" value="1"/>
</dbReference>
<dbReference type="InterPro" id="IPR010930">
    <property type="entry name" value="Flg_bb/hook_C_dom"/>
</dbReference>
<dbReference type="InterPro" id="IPR053967">
    <property type="entry name" value="LlgE_F_G-like_D1"/>
</dbReference>
<sequence length="304" mass="32937">MLRGLYTAASGLVTQQRRHDTITTNISNIQTPGYKAQNTMVRSFPEMLLHLIGDEPASRANSTIGTLHNGVYAEELVHQFMQGDLEQTGRPTDFALVSHMTEVDGTAYAFDASGQAVTEDGDTLYQPQAFFAIEAGDGTQRYTRNGQFQLTNEGMLVHASGAPVLNRNGESVVLGADAAGIAYTMDRVAVSEGGLLVDKATGQAINDENGDPLALGIAQINNPNELVLEGNGLYRLDSEDAEVAFVADTSQVQVLQGYSERSNVDAARSMVEMMEATRAYEANQKMIQFYDRSLEKTVSEIGRV</sequence>
<comment type="caution">
    <text evidence="5">The sequence shown here is derived from an EMBL/GenBank/DDBJ whole genome shotgun (WGS) entry which is preliminary data.</text>
</comment>
<dbReference type="SUPFAM" id="SSF117143">
    <property type="entry name" value="Flagellar hook protein flgE"/>
    <property type="match status" value="1"/>
</dbReference>
<dbReference type="RefSeq" id="WP_379929533.1">
    <property type="nucleotide sequence ID" value="NZ_JBHUMM010000023.1"/>
</dbReference>
<keyword evidence="5" id="KW-0969">Cilium</keyword>
<evidence type="ECO:0000259" key="4">
    <source>
        <dbReference type="Pfam" id="PF22692"/>
    </source>
</evidence>
<dbReference type="Pfam" id="PF00460">
    <property type="entry name" value="Flg_bb_rod"/>
    <property type="match status" value="1"/>
</dbReference>
<feature type="domain" description="Flagellar basal body rod protein N-terminal" evidence="2">
    <location>
        <begin position="5"/>
        <end position="35"/>
    </location>
</feature>
<dbReference type="Pfam" id="PF06429">
    <property type="entry name" value="Flg_bbr_C"/>
    <property type="match status" value="1"/>
</dbReference>
<feature type="domain" description="Flagellar hook protein FlgE/F/G-like D1" evidence="4">
    <location>
        <begin position="128"/>
        <end position="181"/>
    </location>
</feature>
<dbReference type="InterPro" id="IPR001444">
    <property type="entry name" value="Flag_bb_rod_N"/>
</dbReference>
<keyword evidence="5" id="KW-0966">Cell projection</keyword>
<feature type="domain" description="Flagellar basal-body/hook protein C-terminal" evidence="3">
    <location>
        <begin position="256"/>
        <end position="298"/>
    </location>
</feature>
<name>A0ABW5RAH7_9BACL</name>
<evidence type="ECO:0000313" key="6">
    <source>
        <dbReference type="Proteomes" id="UP001597497"/>
    </source>
</evidence>
<dbReference type="PANTHER" id="PTHR30435:SF19">
    <property type="entry name" value="FLAGELLAR BASAL-BODY ROD PROTEIN FLGG"/>
    <property type="match status" value="1"/>
</dbReference>
<keyword evidence="5" id="KW-0282">Flagellum</keyword>
<protein>
    <submittedName>
        <fullName evidence="5">Flagellar hook-basal body protein</fullName>
    </submittedName>
</protein>
<dbReference type="InterPro" id="IPR037925">
    <property type="entry name" value="FlgE/F/G-like"/>
</dbReference>
<accession>A0ABW5RAH7</accession>
<evidence type="ECO:0000256" key="1">
    <source>
        <dbReference type="ARBA" id="ARBA00009677"/>
    </source>
</evidence>
<reference evidence="6" key="1">
    <citation type="journal article" date="2019" name="Int. J. Syst. Evol. Microbiol.">
        <title>The Global Catalogue of Microorganisms (GCM) 10K type strain sequencing project: providing services to taxonomists for standard genome sequencing and annotation.</title>
        <authorList>
            <consortium name="The Broad Institute Genomics Platform"/>
            <consortium name="The Broad Institute Genome Sequencing Center for Infectious Disease"/>
            <person name="Wu L."/>
            <person name="Ma J."/>
        </authorList>
    </citation>
    <scope>NUCLEOTIDE SEQUENCE [LARGE SCALE GENOMIC DNA]</scope>
    <source>
        <strain evidence="6">KCTC 33676</strain>
    </source>
</reference>
<keyword evidence="6" id="KW-1185">Reference proteome</keyword>
<evidence type="ECO:0000259" key="2">
    <source>
        <dbReference type="Pfam" id="PF00460"/>
    </source>
</evidence>
<gene>
    <name evidence="5" type="ORF">ACFSUC_10560</name>
</gene>
<proteinExistence type="inferred from homology"/>
<evidence type="ECO:0000259" key="3">
    <source>
        <dbReference type="Pfam" id="PF06429"/>
    </source>
</evidence>
<comment type="similarity">
    <text evidence="1">Belongs to the flagella basal body rod proteins family.</text>
</comment>
<dbReference type="Proteomes" id="UP001597497">
    <property type="component" value="Unassembled WGS sequence"/>
</dbReference>